<dbReference type="AlphaFoldDB" id="A0AB39UTU6"/>
<dbReference type="PANTHER" id="PTHR35882">
    <property type="entry name" value="PELA"/>
    <property type="match status" value="1"/>
</dbReference>
<dbReference type="EMBL" id="CP154858">
    <property type="protein sequence ID" value="XDT71696.1"/>
    <property type="molecule type" value="Genomic_DNA"/>
</dbReference>
<feature type="domain" description="Glycoside-hydrolase family GH114 TIM-barrel" evidence="1">
    <location>
        <begin position="40"/>
        <end position="262"/>
    </location>
</feature>
<dbReference type="Gene3D" id="3.20.20.70">
    <property type="entry name" value="Aldolase class I"/>
    <property type="match status" value="1"/>
</dbReference>
<accession>A0AB39UTU6</accession>
<name>A0AB39UTU6_9GAMM</name>
<protein>
    <submittedName>
        <fullName evidence="2">Endo alpha-1,4 polygalactosaminidase</fullName>
    </submittedName>
</protein>
<evidence type="ECO:0000313" key="2">
    <source>
        <dbReference type="EMBL" id="XDT71696.1"/>
    </source>
</evidence>
<evidence type="ECO:0000259" key="1">
    <source>
        <dbReference type="Pfam" id="PF03537"/>
    </source>
</evidence>
<dbReference type="Pfam" id="PF03537">
    <property type="entry name" value="Glyco_hydro_114"/>
    <property type="match status" value="1"/>
</dbReference>
<dbReference type="InterPro" id="IPR013785">
    <property type="entry name" value="Aldolase_TIM"/>
</dbReference>
<dbReference type="KEGG" id="tcd:AAIA72_12895"/>
<dbReference type="SUPFAM" id="SSF51445">
    <property type="entry name" value="(Trans)glycosidases"/>
    <property type="match status" value="1"/>
</dbReference>
<proteinExistence type="predicted"/>
<organism evidence="2">
    <name type="scientific">Thermohahella caldifontis</name>
    <dbReference type="NCBI Taxonomy" id="3142973"/>
    <lineage>
        <taxon>Bacteria</taxon>
        <taxon>Pseudomonadati</taxon>
        <taxon>Pseudomonadota</taxon>
        <taxon>Gammaproteobacteria</taxon>
        <taxon>Oceanospirillales</taxon>
        <taxon>Hahellaceae</taxon>
        <taxon>Thermohahella</taxon>
    </lineage>
</organism>
<dbReference type="PANTHER" id="PTHR35882:SF2">
    <property type="entry name" value="PELA"/>
    <property type="match status" value="1"/>
</dbReference>
<dbReference type="InterPro" id="IPR016062">
    <property type="entry name" value="TM1410-rel"/>
</dbReference>
<reference evidence="2" key="1">
    <citation type="submission" date="2024-05" db="EMBL/GenBank/DDBJ databases">
        <title>Genome sequencing of novel strain.</title>
        <authorList>
            <person name="Ganbat D."/>
            <person name="Ganbat S."/>
            <person name="Lee S.-J."/>
        </authorList>
    </citation>
    <scope>NUCLEOTIDE SEQUENCE</scope>
    <source>
        <strain evidence="2">SMD15-11</strain>
    </source>
</reference>
<dbReference type="PRINTS" id="PR01545">
    <property type="entry name" value="THEMAYE10DUF"/>
</dbReference>
<dbReference type="InterPro" id="IPR017853">
    <property type="entry name" value="GH"/>
</dbReference>
<dbReference type="RefSeq" id="WP_369600721.1">
    <property type="nucleotide sequence ID" value="NZ_CP154858.1"/>
</dbReference>
<gene>
    <name evidence="2" type="ORF">AAIA72_12895</name>
</gene>
<sequence length="519" mass="57798">MPIRIWLSAVVLCWGVLARAGELGFYYGHRPDPSEWQHLNMLVLQPDQVDDRALKGLRQRGVRPLAYISIGEVARDADYLGRLPKSALLTDNEAWNSVRLDLRRPEVRDFIVRELVQAARERGFDGVFLDTVDSFHALPGAVQPAFREGVVALIRSVREAIGDGPLWINRGFDMLDALAPLVNGVAFESLYSGYDATSETYLPVPEADRDWLRQQIRRVIQRGLPVVAIDYLPPDRVAEAPALARKIEADGAQPWITDAHLTRVGHSHVTPRPRKVLGIYESPHGDIDKSGLHLYTATPLEYLGFHYDYLPVTGDMPTDDLAGRYAGVVVWLEGEAPTENLCHFLRRAREEGLSVVFMAGIPADPDCEAVAGVTTSRTPVGRMRLGATRHGAGQFEGRIRVRQLGMTPVQLQDPAGGISGWTFRTVRAHPFPRLPSRLRGALPCVPISLKRPRTKTVTGCLIRSPFCARPSDCRCCRHRMSPRKMVAGFCWLISMGMALSRGPKSEGHRLLPRPPWMKS</sequence>
<dbReference type="InterPro" id="IPR004352">
    <property type="entry name" value="GH114_TIM-barrel"/>
</dbReference>